<accession>A0A5C1ACA1</accession>
<dbReference type="EMBL" id="CP042425">
    <property type="protein sequence ID" value="QEL16360.1"/>
    <property type="molecule type" value="Genomic_DNA"/>
</dbReference>
<name>A0A5C1ACA1_9BACT</name>
<organism evidence="2 3">
    <name type="scientific">Limnoglobus roseus</name>
    <dbReference type="NCBI Taxonomy" id="2598579"/>
    <lineage>
        <taxon>Bacteria</taxon>
        <taxon>Pseudomonadati</taxon>
        <taxon>Planctomycetota</taxon>
        <taxon>Planctomycetia</taxon>
        <taxon>Gemmatales</taxon>
        <taxon>Gemmataceae</taxon>
        <taxon>Limnoglobus</taxon>
    </lineage>
</organism>
<reference evidence="3" key="1">
    <citation type="submission" date="2019-08" db="EMBL/GenBank/DDBJ databases">
        <title>Limnoglobus roseus gen. nov., sp. nov., a novel freshwater planctomycete with a giant genome from the family Gemmataceae.</title>
        <authorList>
            <person name="Kulichevskaya I.S."/>
            <person name="Naumoff D.G."/>
            <person name="Miroshnikov K."/>
            <person name="Ivanova A."/>
            <person name="Philippov D.A."/>
            <person name="Hakobyan A."/>
            <person name="Rijpstra I.C."/>
            <person name="Sinninghe Damste J.S."/>
            <person name="Liesack W."/>
            <person name="Dedysh S.N."/>
        </authorList>
    </citation>
    <scope>NUCLEOTIDE SEQUENCE [LARGE SCALE GENOMIC DNA]</scope>
    <source>
        <strain evidence="3">PX52</strain>
    </source>
</reference>
<evidence type="ECO:0000313" key="3">
    <source>
        <dbReference type="Proteomes" id="UP000324974"/>
    </source>
</evidence>
<dbReference type="AlphaFoldDB" id="A0A5C1ACA1"/>
<protein>
    <submittedName>
        <fullName evidence="2">Uncharacterized protein</fullName>
    </submittedName>
</protein>
<evidence type="ECO:0000313" key="2">
    <source>
        <dbReference type="EMBL" id="QEL16360.1"/>
    </source>
</evidence>
<proteinExistence type="predicted"/>
<feature type="region of interest" description="Disordered" evidence="1">
    <location>
        <begin position="310"/>
        <end position="353"/>
    </location>
</feature>
<gene>
    <name evidence="2" type="ORF">PX52LOC_03309</name>
</gene>
<dbReference type="KEGG" id="lrs:PX52LOC_03309"/>
<keyword evidence="3" id="KW-1185">Reference proteome</keyword>
<evidence type="ECO:0000256" key="1">
    <source>
        <dbReference type="SAM" id="MobiDB-lite"/>
    </source>
</evidence>
<sequence>MLHSTPAPRLFQLRPRKRVRPLHYTEDGWHTLDGYLYEADKLARCVQWARRKYFTSEFTAFASINFTEDITAAEMKALWPKVCRYLSNKKVVALYVCEASRRSNHFNFHMLLRSRTPDLLALLKQATKTVKTNIKLEPYNPGEGRYTVRYMVKARTAKYKNGELVSRDRWAKKRVLFRQILKMRKYGFIGPFWPQGMNKESVWKEIVAHERKINDGLQQPGAEEYAREMYELTQGFFSLSRVRRSVGYFGVPSGWVPKLDDDLVVVEDHDADAEIPTPAAAKPLPQKPVKPLWKPLRAVEMIGVMKDRPERPAATYGPLMTTRCEPPDQTARPPPRRVDLEGRRSKLPLHLPF</sequence>
<dbReference type="Proteomes" id="UP000324974">
    <property type="component" value="Chromosome"/>
</dbReference>